<dbReference type="VEuPathDB" id="ToxoDB:EBH_0005740"/>
<dbReference type="EMBL" id="HG713234">
    <property type="protein sequence ID" value="CDJ52987.1"/>
    <property type="molecule type" value="Genomic_DNA"/>
</dbReference>
<gene>
    <name evidence="2" type="ORF">EBH_0005740</name>
</gene>
<organism evidence="2 3">
    <name type="scientific">Eimeria brunetti</name>
    <dbReference type="NCBI Taxonomy" id="51314"/>
    <lineage>
        <taxon>Eukaryota</taxon>
        <taxon>Sar</taxon>
        <taxon>Alveolata</taxon>
        <taxon>Apicomplexa</taxon>
        <taxon>Conoidasida</taxon>
        <taxon>Coccidia</taxon>
        <taxon>Eucoccidiorida</taxon>
        <taxon>Eimeriorina</taxon>
        <taxon>Eimeriidae</taxon>
        <taxon>Eimeria</taxon>
    </lineage>
</organism>
<reference evidence="2" key="1">
    <citation type="submission" date="2013-10" db="EMBL/GenBank/DDBJ databases">
        <title>Genomic analysis of the causative agents of coccidiosis in chickens.</title>
        <authorList>
            <person name="Reid A.J."/>
            <person name="Blake D."/>
            <person name="Billington K."/>
            <person name="Browne H."/>
            <person name="Dunn M."/>
            <person name="Hung S."/>
            <person name="Kawahara F."/>
            <person name="Miranda-Saavedra D."/>
            <person name="Mourier T."/>
            <person name="Nagra H."/>
            <person name="Otto T.D."/>
            <person name="Rawlings N."/>
            <person name="Sanchez A."/>
            <person name="Sanders M."/>
            <person name="Subramaniam C."/>
            <person name="Tay Y."/>
            <person name="Dear P."/>
            <person name="Doerig C."/>
            <person name="Gruber A."/>
            <person name="Parkinson J."/>
            <person name="Shirley M."/>
            <person name="Wan K.L."/>
            <person name="Berriman M."/>
            <person name="Tomley F."/>
            <person name="Pain A."/>
        </authorList>
    </citation>
    <scope>NUCLEOTIDE SEQUENCE [LARGE SCALE GENOMIC DNA]</scope>
    <source>
        <strain evidence="2">Houghton</strain>
    </source>
</reference>
<name>U6LRP7_9EIME</name>
<feature type="compositionally biased region" description="Pro residues" evidence="1">
    <location>
        <begin position="1039"/>
        <end position="1050"/>
    </location>
</feature>
<dbReference type="Proteomes" id="UP000030750">
    <property type="component" value="Unassembled WGS sequence"/>
</dbReference>
<feature type="compositionally biased region" description="Pro residues" evidence="1">
    <location>
        <begin position="1015"/>
        <end position="1025"/>
    </location>
</feature>
<feature type="region of interest" description="Disordered" evidence="1">
    <location>
        <begin position="1015"/>
        <end position="1089"/>
    </location>
</feature>
<feature type="compositionally biased region" description="Basic and acidic residues" evidence="1">
    <location>
        <begin position="1026"/>
        <end position="1037"/>
    </location>
</feature>
<proteinExistence type="predicted"/>
<feature type="region of interest" description="Disordered" evidence="1">
    <location>
        <begin position="1"/>
        <end position="21"/>
    </location>
</feature>
<sequence length="1488" mass="161237">MNRPTESGAPSPAQTSSGAEMGSALQPSLISRLNKALTALWPQLMHKGEPVELSERKAAKLVDGVVAQLRASGEIVPGSLSSVLKWHLTTCFSVDNGGLRGIHGMFGATSKVACPGGSTVTCILTALGIPAGVEEQTESQAFEASVLADAFRHIGHDAAATAASSRGPGVGVEQVRELALGEIRISQTDQETQALFIEGIRSQLGLQKGFQALQWFRFSRFHQLASALRLAQRLFYEPDEAGSPSESSIESHQKGSIWEVMKVVACTAKQPCLGINEPGFQNTVDECAEAISKGRLSSPLGIFFRGTSTTKQGSLAAQTFASCSPEVAASLESHLQALGGLDAIRANPVLFASTVLENATLFFSLNGVPPPDSLAEDYEALRQSGTKFGLALVRGASKMISTAYALREFISSASKLSETLRAAASVAGGALDLSAQGGSAPLRLLDALQQFGNKMEDNLLHVGMSFLEDGEFSLYGPLIHERIISTTQETSFIRTQARQLFVYIQSQLDNPSESVQRRFSTPEGLQAYITEYLAQKVGRQEQEGEEAAFGATKYSGETIALANAVLKELQRIFAKLTVATDAFQKAQQKPGMRVGRWLKGVFSDFRKDMPPSYLVDAAFGCLQLCTGPLLADKRLQTKCRGSQGGPQPLGKCADPAEEFQRIINKEFWENYLPDWLAQSQAPAACAELMELQEEDPQAWQRQVYLMFSHLDAIGCGKDHRQLDSFGRYSIKLEIIQHLYEMFVATAKRPTLENFIGWLIKLREPLPQDLQTPTALALQYAGGHPQTQVRVSKAFNLAVKGDPFYAQCKPEDTKIISELIGSLGNIFYTLGDFDTFVKERRSQEEVITRQVTAPLAAKARPILSQIMMTYTSTSPAYPEAVIRYPVYFSATAAGSLSQLGMKSMWVLVYLQNVLGEIPAGHLPGAQDVEHFLDAAVATESWTDECLKNCDRTCSIRFEGETGIFITISETAAKPYTFPATAAETLAAGVFGWSLPTFPALPCQKPNRKVIPIILPIPPPTLPPVPEPSKEGEPEKEPEAEPSPPPPPPPTPSKTTTVAPPEQRTQPPEITGSTEIPVPAERISKKKKVHKKIDVVKTENKDAAEPEEMITLIPPKPDVSPKMDKAEDACMQVVRLYERYIEGSAIKDVASLHEAAMNVPLFKSTRKQLGIKEDDYSLQKFRLVLCVTCAKFIPSLQLATGEEREQLKTSIEKSKEACGMVYEGAQWAQEIEGGTPLASLTPNSPVTSSVQLNLQVSAISHRLLGGVQSLLQAAGTEGKAIEACAAAEVLGRSLQDAKCHILRKSPEITSPLLLALGGVSRAAAKRMRHHKLCTKITADLAAIFGSAASAGGRRVPPTTMAGGLRNWLPQEGGLKAWAEAAHKKLKSDKSVAALCAALRFGEFMRLITKPGVPFDRMLSHWNLVFPSNGLPLVNALRSASSTKQALTHELCVLTPPGQDVQQLPRRFDAAQWAAMMLQTLQEGEAAKAGM</sequence>
<accession>U6LRP7</accession>
<dbReference type="OrthoDB" id="346186at2759"/>
<keyword evidence="3" id="KW-1185">Reference proteome</keyword>
<evidence type="ECO:0000313" key="3">
    <source>
        <dbReference type="Proteomes" id="UP000030750"/>
    </source>
</evidence>
<evidence type="ECO:0000256" key="1">
    <source>
        <dbReference type="SAM" id="MobiDB-lite"/>
    </source>
</evidence>
<evidence type="ECO:0000313" key="2">
    <source>
        <dbReference type="EMBL" id="CDJ52987.1"/>
    </source>
</evidence>
<protein>
    <submittedName>
        <fullName evidence="2">Uncharacterized protein</fullName>
    </submittedName>
</protein>
<feature type="compositionally biased region" description="Polar residues" evidence="1">
    <location>
        <begin position="1061"/>
        <end position="1072"/>
    </location>
</feature>
<reference evidence="2" key="2">
    <citation type="submission" date="2013-10" db="EMBL/GenBank/DDBJ databases">
        <authorList>
            <person name="Aslett M."/>
        </authorList>
    </citation>
    <scope>NUCLEOTIDE SEQUENCE [LARGE SCALE GENOMIC DNA]</scope>
    <source>
        <strain evidence="2">Houghton</strain>
    </source>
</reference>